<evidence type="ECO:0000256" key="1">
    <source>
        <dbReference type="ARBA" id="ARBA00022450"/>
    </source>
</evidence>
<dbReference type="InterPro" id="IPR020806">
    <property type="entry name" value="PKS_PP-bd"/>
</dbReference>
<accession>L8GPY2</accession>
<dbReference type="NCBIfam" id="TIGR01733">
    <property type="entry name" value="AA-adenyl-dom"/>
    <property type="match status" value="1"/>
</dbReference>
<feature type="region of interest" description="Disordered" evidence="4">
    <location>
        <begin position="1660"/>
        <end position="1679"/>
    </location>
</feature>
<dbReference type="OrthoDB" id="20372at2759"/>
<sequence>MERFFNGFGSSSQKQATIKEATTPRKEDVAKINVEDDEDFTRKGKDVLQAFIDVATEETTTRRGWKRTKEHKGIVVFEKRRPDSAINLLRFETRVQIDAETLVSFLNDAEFLQRVAPAVFTAKTILRQFDDNHSILHFTFPTVGPIANRDLTTFETDYVVCTGFDFVTAARSIEVPSSPPAPGVEHDVLMHLAGHFYSQVTGYGVVRDAETSCKLVHIVHVNPKGALIPMLVNMFQVKPPLEAVVAICAYCADFARKRTAAAARLTQPDKAKEADSDAESALSFEDPAQPANNDEGDSYSHLLERLMDNPSVLDQLMNLTPIKRLIKDSALLKSLMNGDKGGKLTEMFEDKAQLEDLCDMIISGEISMQELTGLLNEMFGYESTDKTDRASEEKDRLKVIEASLLGAGQDTLQFQVLDEHELITPLGAEGQGADADEVSLHGRWTACPLTIQQHNVFQRIADTATANNSQHVQQWCCDIRCDAHQQQLSAADVRRMWQTLLKCHPALRTLLLRVKPGMRRRGGSGSNSSPSLSSRSPSSSSLATSSSIFQVLPGSSLPFVFREVDWSAKSPEEQEREWADLVRADARSGFDLRKLEHLVRVTLAMTAVGEMKLLWTFHAALLDHRSSAVVLAHFMRLVRTTHSQGQGQGHVGLDSPLVLVNAEPEPAQPPAKDPAKREEEEKRFWRETLREIRAPTPLFKASPTTAGGREAQSERHQAVQVRLEAAAAAGLQKLAQSHQVSLETVLLAAWACLLQRCSGGEKRVLFGSLLAQPTQHTPRAGADASSGDAPLLGCVHAAVPTVVDFKEDKYAGDDGAGLGENGVGVRLDAFLRRLDATVRATRERGQQAGGAGATLSISAIQQQSEVAAEYSLFESLFVWDDYTRGLLDAATDGAVAVAVSCDHTTNWQYPLVLVVRHGATSSSPAPYDLTLSYDAGLWQPKDAQRLSVYLSTLLAGLSTAAPAQTVHSLPLLPEDEVRQLVVAHNDNARPYPTDVRIERLFEAQAARTPDQVAITFDELGQALTYRELDRRANQVAHHLLSLNLGKGSLLAIYMTRCVDVVVAIFGVIKAGAAYLPLDPETPKERVWQIAKDANVASIVTQRAKADVLFAGHDGECAALCLDDPSVVSAIQSSPDSAMPADVTAALDANQLIYVIYTSGSTGKPKGVRICHRGLVNQFQYIRSQPGMREGDVILGVSTLSFDIAQLELVLPLTCGAKIVMVSSAIQRDGFRLKTLLEERLAARDPITIMQATPASWRMLWYVATRPPASRCSLIVDYWPTHLTAHSAAGWQGDAEHLRIWCGGEAMTCDLARQLLPRCSALWNMYGPTETTVWASALRVTLEHTQGSSIPVGGKEHNSQFFLLDAYRQLVPAGVLGELYIAGDGVGSYVDPEMTERSFVDNPFKLKYLPHSSDKMFRVGDVLRYKDGDDNTLEFLGRVDHQVKIRGYRIELEEIMNCVYQHRSVKECLVVAREPDYAGGEKYLVAYIIMESSVIGDDVSSAGGGDVSSNHHEAKARMVQELRLLLEERLPAYMVPSHFMVLDKWPLSPNGKVDRTALPSPTRGGQHEVGFNYAAPNTAAERTLVEVFESILHVSPVGVDDDFFALGGNSLLGVSLIGALEGKFGVRFPFSVIFSASTVRHLAVCIGEAHATSAATLLSCGGGRSAKTTEEDERRGRDSYDDLSVIVKGSNAGVGTQQDQQPGLAPPAAAVSSAAPTAVLAEKMSAAKRLISSFASPLVPLQTRGPGLPLFVIHPAFKSSVCYGALAYHLGADQPVYGLEPRIEYRSIEAMAADYVAAIRPVQKSGLYNASGDEVNLLLLDGRAPVYDPTYLRYDADALAFCVLCRGAKQYLGFGVDVSYTETAPLSPDERLLNVMGKVIDKNGLDLVPPSVAINFFFRFQRDIRDSEVLSRNYGRPAAPLRGRVTLFRTTGDNDIQGVDDPLLHSRTLGWDQFCEEVAVVDVGGDHESMVFQPTVLEVARKLRPCLAGKSP</sequence>
<keyword evidence="7" id="KW-1185">Reference proteome</keyword>
<keyword evidence="3" id="KW-0436">Ligase</keyword>
<feature type="compositionally biased region" description="Basic and acidic residues" evidence="4">
    <location>
        <begin position="1666"/>
        <end position="1679"/>
    </location>
</feature>
<dbReference type="Gene3D" id="3.30.530.20">
    <property type="match status" value="1"/>
</dbReference>
<dbReference type="EMBL" id="KB008070">
    <property type="protein sequence ID" value="ELR14171.1"/>
    <property type="molecule type" value="Genomic_DNA"/>
</dbReference>
<dbReference type="GO" id="GO:0044550">
    <property type="term" value="P:secondary metabolite biosynthetic process"/>
    <property type="evidence" value="ECO:0007669"/>
    <property type="project" value="TreeGrafter"/>
</dbReference>
<dbReference type="InterPro" id="IPR000873">
    <property type="entry name" value="AMP-dep_synth/lig_dom"/>
</dbReference>
<dbReference type="Gene3D" id="3.30.300.30">
    <property type="match status" value="1"/>
</dbReference>
<dbReference type="Gene3D" id="3.30.559.30">
    <property type="entry name" value="Nonribosomal peptide synthetase, condensation domain"/>
    <property type="match status" value="1"/>
</dbReference>
<dbReference type="VEuPathDB" id="AmoebaDB:ACA1_131740"/>
<dbReference type="Pfam" id="PF00550">
    <property type="entry name" value="PP-binding"/>
    <property type="match status" value="1"/>
</dbReference>
<evidence type="ECO:0000256" key="3">
    <source>
        <dbReference type="ARBA" id="ARBA00022598"/>
    </source>
</evidence>
<keyword evidence="2" id="KW-0597">Phosphoprotein</keyword>
<dbReference type="Gene3D" id="3.40.50.1820">
    <property type="entry name" value="alpha/beta hydrolase"/>
    <property type="match status" value="3"/>
</dbReference>
<dbReference type="GO" id="GO:0043041">
    <property type="term" value="P:amino acid activation for nonribosomal peptide biosynthetic process"/>
    <property type="evidence" value="ECO:0007669"/>
    <property type="project" value="TreeGrafter"/>
</dbReference>
<evidence type="ECO:0000313" key="7">
    <source>
        <dbReference type="Proteomes" id="UP000011083"/>
    </source>
</evidence>
<feature type="region of interest" description="Disordered" evidence="4">
    <location>
        <begin position="265"/>
        <end position="298"/>
    </location>
</feature>
<proteinExistence type="predicted"/>
<gene>
    <name evidence="6" type="ORF">ACA1_131740</name>
</gene>
<dbReference type="InterPro" id="IPR023393">
    <property type="entry name" value="START-like_dom_sf"/>
</dbReference>
<name>L8GPY2_ACACF</name>
<evidence type="ECO:0000256" key="2">
    <source>
        <dbReference type="ARBA" id="ARBA00022553"/>
    </source>
</evidence>
<dbReference type="SUPFAM" id="SSF55961">
    <property type="entry name" value="Bet v1-like"/>
    <property type="match status" value="1"/>
</dbReference>
<dbReference type="SUPFAM" id="SSF53474">
    <property type="entry name" value="alpha/beta-Hydrolases"/>
    <property type="match status" value="1"/>
</dbReference>
<dbReference type="GO" id="GO:0031177">
    <property type="term" value="F:phosphopantetheine binding"/>
    <property type="evidence" value="ECO:0007669"/>
    <property type="project" value="InterPro"/>
</dbReference>
<feature type="region of interest" description="Disordered" evidence="4">
    <location>
        <begin position="517"/>
        <end position="539"/>
    </location>
</feature>
<reference evidence="6 7" key="1">
    <citation type="journal article" date="2013" name="Genome Biol.">
        <title>Genome of Acanthamoeba castellanii highlights extensive lateral gene transfer and early evolution of tyrosine kinase signaling.</title>
        <authorList>
            <person name="Clarke M."/>
            <person name="Lohan A.J."/>
            <person name="Liu B."/>
            <person name="Lagkouvardos I."/>
            <person name="Roy S."/>
            <person name="Zafar N."/>
            <person name="Bertelli C."/>
            <person name="Schilde C."/>
            <person name="Kianianmomeni A."/>
            <person name="Burglin T.R."/>
            <person name="Frech C."/>
            <person name="Turcotte B."/>
            <person name="Kopec K.O."/>
            <person name="Synnott J.M."/>
            <person name="Choo C."/>
            <person name="Paponov I."/>
            <person name="Finkler A."/>
            <person name="Soon Heng Tan C."/>
            <person name="Hutchins A.P."/>
            <person name="Weinmeier T."/>
            <person name="Rattei T."/>
            <person name="Chu J.S."/>
            <person name="Gimenez G."/>
            <person name="Irimia M."/>
            <person name="Rigden D.J."/>
            <person name="Fitzpatrick D.A."/>
            <person name="Lorenzo-Morales J."/>
            <person name="Bateman A."/>
            <person name="Chiu C.H."/>
            <person name="Tang P."/>
            <person name="Hegemann P."/>
            <person name="Fromm H."/>
            <person name="Raoult D."/>
            <person name="Greub G."/>
            <person name="Miranda-Saavedra D."/>
            <person name="Chen N."/>
            <person name="Nash P."/>
            <person name="Ginger M.L."/>
            <person name="Horn M."/>
            <person name="Schaap P."/>
            <person name="Caler L."/>
            <person name="Loftus B."/>
        </authorList>
    </citation>
    <scope>NUCLEOTIDE SEQUENCE [LARGE SCALE GENOMIC DNA]</scope>
    <source>
        <strain evidence="6 7">Neff</strain>
    </source>
</reference>
<dbReference type="KEGG" id="acan:ACA1_131740"/>
<dbReference type="PROSITE" id="PS00455">
    <property type="entry name" value="AMP_BINDING"/>
    <property type="match status" value="1"/>
</dbReference>
<dbReference type="PANTHER" id="PTHR45527">
    <property type="entry name" value="NONRIBOSOMAL PEPTIDE SYNTHETASE"/>
    <property type="match status" value="1"/>
</dbReference>
<dbReference type="InterPro" id="IPR009081">
    <property type="entry name" value="PP-bd_ACP"/>
</dbReference>
<dbReference type="SUPFAM" id="SSF47336">
    <property type="entry name" value="ACP-like"/>
    <property type="match status" value="1"/>
</dbReference>
<evidence type="ECO:0000256" key="4">
    <source>
        <dbReference type="SAM" id="MobiDB-lite"/>
    </source>
</evidence>
<keyword evidence="1" id="KW-0596">Phosphopantetheine</keyword>
<dbReference type="GO" id="GO:0005737">
    <property type="term" value="C:cytoplasm"/>
    <property type="evidence" value="ECO:0007669"/>
    <property type="project" value="TreeGrafter"/>
</dbReference>
<dbReference type="GeneID" id="14914761"/>
<dbReference type="FunFam" id="3.40.50.980:FF:000001">
    <property type="entry name" value="Non-ribosomal peptide synthetase"/>
    <property type="match status" value="1"/>
</dbReference>
<dbReference type="InterPro" id="IPR010071">
    <property type="entry name" value="AA_adenyl_dom"/>
</dbReference>
<evidence type="ECO:0000313" key="6">
    <source>
        <dbReference type="EMBL" id="ELR14171.1"/>
    </source>
</evidence>
<dbReference type="SUPFAM" id="SSF56801">
    <property type="entry name" value="Acetyl-CoA synthetase-like"/>
    <property type="match status" value="1"/>
</dbReference>
<dbReference type="Gene3D" id="3.40.50.980">
    <property type="match status" value="2"/>
</dbReference>
<dbReference type="InterPro" id="IPR001242">
    <property type="entry name" value="Condensation_dom"/>
</dbReference>
<feature type="domain" description="Carrier" evidence="5">
    <location>
        <begin position="1574"/>
        <end position="1649"/>
    </location>
</feature>
<feature type="compositionally biased region" description="Low complexity" evidence="4">
    <location>
        <begin position="526"/>
        <end position="539"/>
    </location>
</feature>
<dbReference type="InterPro" id="IPR036736">
    <property type="entry name" value="ACP-like_sf"/>
</dbReference>
<dbReference type="Proteomes" id="UP000011083">
    <property type="component" value="Unassembled WGS sequence"/>
</dbReference>
<evidence type="ECO:0000259" key="5">
    <source>
        <dbReference type="PROSITE" id="PS50075"/>
    </source>
</evidence>
<dbReference type="InterPro" id="IPR020845">
    <property type="entry name" value="AMP-binding_CS"/>
</dbReference>
<dbReference type="Pfam" id="PF00501">
    <property type="entry name" value="AMP-binding"/>
    <property type="match status" value="1"/>
</dbReference>
<dbReference type="STRING" id="1257118.L8GPY2"/>
<dbReference type="SUPFAM" id="SSF52777">
    <property type="entry name" value="CoA-dependent acyltransferases"/>
    <property type="match status" value="2"/>
</dbReference>
<dbReference type="InterPro" id="IPR029058">
    <property type="entry name" value="AB_hydrolase_fold"/>
</dbReference>
<dbReference type="PROSITE" id="PS50075">
    <property type="entry name" value="CARRIER"/>
    <property type="match status" value="1"/>
</dbReference>
<dbReference type="PANTHER" id="PTHR45527:SF1">
    <property type="entry name" value="FATTY ACID SYNTHASE"/>
    <property type="match status" value="1"/>
</dbReference>
<dbReference type="GO" id="GO:0016874">
    <property type="term" value="F:ligase activity"/>
    <property type="evidence" value="ECO:0007669"/>
    <property type="project" value="UniProtKB-KW"/>
</dbReference>
<organism evidence="6 7">
    <name type="scientific">Acanthamoeba castellanii (strain ATCC 30010 / Neff)</name>
    <dbReference type="NCBI Taxonomy" id="1257118"/>
    <lineage>
        <taxon>Eukaryota</taxon>
        <taxon>Amoebozoa</taxon>
        <taxon>Discosea</taxon>
        <taxon>Longamoebia</taxon>
        <taxon>Centramoebida</taxon>
        <taxon>Acanthamoebidae</taxon>
        <taxon>Acanthamoeba</taxon>
    </lineage>
</organism>
<dbReference type="Gene3D" id="3.30.559.10">
    <property type="entry name" value="Chloramphenicol acetyltransferase-like domain"/>
    <property type="match status" value="1"/>
</dbReference>
<dbReference type="InterPro" id="IPR045851">
    <property type="entry name" value="AMP-bd_C_sf"/>
</dbReference>
<dbReference type="SMART" id="SM00823">
    <property type="entry name" value="PKS_PP"/>
    <property type="match status" value="1"/>
</dbReference>
<dbReference type="CDD" id="cd00177">
    <property type="entry name" value="START"/>
    <property type="match status" value="1"/>
</dbReference>
<feature type="region of interest" description="Disordered" evidence="4">
    <location>
        <begin position="1"/>
        <end position="23"/>
    </location>
</feature>
<dbReference type="InterPro" id="IPR023213">
    <property type="entry name" value="CAT-like_dom_sf"/>
</dbReference>
<dbReference type="RefSeq" id="XP_004336184.1">
    <property type="nucleotide sequence ID" value="XM_004336136.1"/>
</dbReference>
<protein>
    <submittedName>
        <fullName evidence="6">Amino acid adenylation subfamily protein</fullName>
    </submittedName>
</protein>
<dbReference type="Gene3D" id="2.30.38.10">
    <property type="entry name" value="Luciferase, Domain 3"/>
    <property type="match status" value="1"/>
</dbReference>
<dbReference type="Pfam" id="PF00668">
    <property type="entry name" value="Condensation"/>
    <property type="match status" value="1"/>
</dbReference>